<dbReference type="Proteomes" id="UP000636949">
    <property type="component" value="Unassembled WGS sequence"/>
</dbReference>
<dbReference type="GO" id="GO:0000155">
    <property type="term" value="F:phosphorelay sensor kinase activity"/>
    <property type="evidence" value="ECO:0007669"/>
    <property type="project" value="InterPro"/>
</dbReference>
<name>A0A8J3E8F6_9GAMM</name>
<dbReference type="GO" id="GO:0016036">
    <property type="term" value="P:cellular response to phosphate starvation"/>
    <property type="evidence" value="ECO:0007669"/>
    <property type="project" value="TreeGrafter"/>
</dbReference>
<dbReference type="PANTHER" id="PTHR45453:SF1">
    <property type="entry name" value="PHOSPHATE REGULON SENSOR PROTEIN PHOR"/>
    <property type="match status" value="1"/>
</dbReference>
<dbReference type="AlphaFoldDB" id="A0A8J3E8F6"/>
<dbReference type="SMART" id="SM00387">
    <property type="entry name" value="HATPase_c"/>
    <property type="match status" value="1"/>
</dbReference>
<proteinExistence type="predicted"/>
<feature type="transmembrane region" description="Helical" evidence="7">
    <location>
        <begin position="152"/>
        <end position="175"/>
    </location>
</feature>
<dbReference type="InterPro" id="IPR003661">
    <property type="entry name" value="HisK_dim/P_dom"/>
</dbReference>
<protein>
    <recommendedName>
        <fullName evidence="2">histidine kinase</fullName>
        <ecNumber evidence="2">2.7.13.3</ecNumber>
    </recommendedName>
</protein>
<feature type="domain" description="Histidine kinase" evidence="8">
    <location>
        <begin position="235"/>
        <end position="435"/>
    </location>
</feature>
<dbReference type="PROSITE" id="PS50109">
    <property type="entry name" value="HIS_KIN"/>
    <property type="match status" value="1"/>
</dbReference>
<dbReference type="InterPro" id="IPR005467">
    <property type="entry name" value="His_kinase_dom"/>
</dbReference>
<comment type="catalytic activity">
    <reaction evidence="1">
        <text>ATP + protein L-histidine = ADP + protein N-phospho-L-histidine.</text>
        <dbReference type="EC" id="2.7.13.3"/>
    </reaction>
</comment>
<sequence length="435" mass="50291">MKVKMKTRIYFWLVPKLFMGFLLLNAAFIIFSYRNYENNRYYQTIYSLTNAVLNLHYKFLPQASYKQNLSLYVSTWPNYIGYAFSNNGIFSKKLVLDITALQGTYFSQTYREVRKRIQEILPDIGYGKKDISICYKDLGFCIDFSIDNTNRIYLYLLFAVASLFIAFIIPVYFAYTEKLLKPYLKMKMLADNLGIEVEKHSLFTPFFMQNAADLMVKVSDKVQKMLDDKLQLISALSHDLKTPLAKAKLYMQNMIPEAYHHQLLKYYADMEYLINQMNAYSEKSHKIEAMQPVNLVDFIDAVCHEYEINGFAVKFESTLDSAVLPLQRKAFKRAVQNIIDNAIKYAQSVNVTIIKTVNENAICLRFIDEGPGVDPAIIDQLCEPFFRVDNSRSHNLPGSGLGLSIVKEIVEHNAATLTIYNNPNKRGLTIEIKWN</sequence>
<accession>A0A8J3E8F6</accession>
<keyword evidence="3" id="KW-0597">Phosphoprotein</keyword>
<dbReference type="PRINTS" id="PR00344">
    <property type="entry name" value="BCTRLSENSOR"/>
</dbReference>
<evidence type="ECO:0000313" key="9">
    <source>
        <dbReference type="EMBL" id="GGF93597.1"/>
    </source>
</evidence>
<dbReference type="Gene3D" id="3.30.565.10">
    <property type="entry name" value="Histidine kinase-like ATPase, C-terminal domain"/>
    <property type="match status" value="1"/>
</dbReference>
<dbReference type="InterPro" id="IPR036890">
    <property type="entry name" value="HATPase_C_sf"/>
</dbReference>
<dbReference type="Pfam" id="PF02518">
    <property type="entry name" value="HATPase_c"/>
    <property type="match status" value="1"/>
</dbReference>
<keyword evidence="6" id="KW-0902">Two-component regulatory system</keyword>
<evidence type="ECO:0000256" key="2">
    <source>
        <dbReference type="ARBA" id="ARBA00012438"/>
    </source>
</evidence>
<organism evidence="9 10">
    <name type="scientific">Cysteiniphilum litorale</name>
    <dbReference type="NCBI Taxonomy" id="2056700"/>
    <lineage>
        <taxon>Bacteria</taxon>
        <taxon>Pseudomonadati</taxon>
        <taxon>Pseudomonadota</taxon>
        <taxon>Gammaproteobacteria</taxon>
        <taxon>Thiotrichales</taxon>
        <taxon>Fastidiosibacteraceae</taxon>
        <taxon>Cysteiniphilum</taxon>
    </lineage>
</organism>
<keyword evidence="7" id="KW-1133">Transmembrane helix</keyword>
<dbReference type="Gene3D" id="1.10.287.130">
    <property type="match status" value="1"/>
</dbReference>
<reference evidence="9" key="2">
    <citation type="submission" date="2020-09" db="EMBL/GenBank/DDBJ databases">
        <authorList>
            <person name="Sun Q."/>
            <person name="Zhou Y."/>
        </authorList>
    </citation>
    <scope>NUCLEOTIDE SEQUENCE</scope>
    <source>
        <strain evidence="9">CGMCC 1.15758</strain>
    </source>
</reference>
<evidence type="ECO:0000256" key="4">
    <source>
        <dbReference type="ARBA" id="ARBA00022679"/>
    </source>
</evidence>
<dbReference type="InterPro" id="IPR003594">
    <property type="entry name" value="HATPase_dom"/>
</dbReference>
<dbReference type="SUPFAM" id="SSF55874">
    <property type="entry name" value="ATPase domain of HSP90 chaperone/DNA topoisomerase II/histidine kinase"/>
    <property type="match status" value="1"/>
</dbReference>
<dbReference type="EMBL" id="BMJS01000006">
    <property type="protein sequence ID" value="GGF93597.1"/>
    <property type="molecule type" value="Genomic_DNA"/>
</dbReference>
<dbReference type="SUPFAM" id="SSF47384">
    <property type="entry name" value="Homodimeric domain of signal transducing histidine kinase"/>
    <property type="match status" value="1"/>
</dbReference>
<evidence type="ECO:0000256" key="7">
    <source>
        <dbReference type="SAM" id="Phobius"/>
    </source>
</evidence>
<reference evidence="9" key="1">
    <citation type="journal article" date="2014" name="Int. J. Syst. Evol. Microbiol.">
        <title>Complete genome sequence of Corynebacterium casei LMG S-19264T (=DSM 44701T), isolated from a smear-ripened cheese.</title>
        <authorList>
            <consortium name="US DOE Joint Genome Institute (JGI-PGF)"/>
            <person name="Walter F."/>
            <person name="Albersmeier A."/>
            <person name="Kalinowski J."/>
            <person name="Ruckert C."/>
        </authorList>
    </citation>
    <scope>NUCLEOTIDE SEQUENCE</scope>
    <source>
        <strain evidence="9">CGMCC 1.15758</strain>
    </source>
</reference>
<dbReference type="InterPro" id="IPR004358">
    <property type="entry name" value="Sig_transdc_His_kin-like_C"/>
</dbReference>
<evidence type="ECO:0000256" key="3">
    <source>
        <dbReference type="ARBA" id="ARBA00022553"/>
    </source>
</evidence>
<keyword evidence="5" id="KW-0418">Kinase</keyword>
<dbReference type="EC" id="2.7.13.3" evidence="2"/>
<evidence type="ECO:0000259" key="8">
    <source>
        <dbReference type="PROSITE" id="PS50109"/>
    </source>
</evidence>
<gene>
    <name evidence="9" type="ORF">GCM10010995_08460</name>
</gene>
<dbReference type="GO" id="GO:0004721">
    <property type="term" value="F:phosphoprotein phosphatase activity"/>
    <property type="evidence" value="ECO:0007669"/>
    <property type="project" value="TreeGrafter"/>
</dbReference>
<dbReference type="CDD" id="cd00075">
    <property type="entry name" value="HATPase"/>
    <property type="match status" value="1"/>
</dbReference>
<keyword evidence="7" id="KW-0812">Transmembrane</keyword>
<dbReference type="InterPro" id="IPR036097">
    <property type="entry name" value="HisK_dim/P_sf"/>
</dbReference>
<dbReference type="InterPro" id="IPR050351">
    <property type="entry name" value="BphY/WalK/GraS-like"/>
</dbReference>
<keyword evidence="7" id="KW-0472">Membrane</keyword>
<evidence type="ECO:0000256" key="6">
    <source>
        <dbReference type="ARBA" id="ARBA00023012"/>
    </source>
</evidence>
<dbReference type="GO" id="GO:0005886">
    <property type="term" value="C:plasma membrane"/>
    <property type="evidence" value="ECO:0007669"/>
    <property type="project" value="TreeGrafter"/>
</dbReference>
<keyword evidence="10" id="KW-1185">Reference proteome</keyword>
<feature type="transmembrane region" description="Helical" evidence="7">
    <location>
        <begin position="9"/>
        <end position="33"/>
    </location>
</feature>
<comment type="caution">
    <text evidence="9">The sequence shown here is derived from an EMBL/GenBank/DDBJ whole genome shotgun (WGS) entry which is preliminary data.</text>
</comment>
<evidence type="ECO:0000256" key="5">
    <source>
        <dbReference type="ARBA" id="ARBA00022777"/>
    </source>
</evidence>
<evidence type="ECO:0000313" key="10">
    <source>
        <dbReference type="Proteomes" id="UP000636949"/>
    </source>
</evidence>
<dbReference type="PANTHER" id="PTHR45453">
    <property type="entry name" value="PHOSPHATE REGULON SENSOR PROTEIN PHOR"/>
    <property type="match status" value="1"/>
</dbReference>
<keyword evidence="4" id="KW-0808">Transferase</keyword>
<dbReference type="CDD" id="cd00082">
    <property type="entry name" value="HisKA"/>
    <property type="match status" value="1"/>
</dbReference>
<evidence type="ECO:0000256" key="1">
    <source>
        <dbReference type="ARBA" id="ARBA00000085"/>
    </source>
</evidence>